<evidence type="ECO:0000313" key="2">
    <source>
        <dbReference type="Proteomes" id="UP000700596"/>
    </source>
</evidence>
<gene>
    <name evidence="1" type="ORF">B0J11DRAFT_56105</name>
</gene>
<name>A0A9P9IHR4_9PLEO</name>
<organism evidence="1 2">
    <name type="scientific">Dendryphion nanum</name>
    <dbReference type="NCBI Taxonomy" id="256645"/>
    <lineage>
        <taxon>Eukaryota</taxon>
        <taxon>Fungi</taxon>
        <taxon>Dikarya</taxon>
        <taxon>Ascomycota</taxon>
        <taxon>Pezizomycotina</taxon>
        <taxon>Dothideomycetes</taxon>
        <taxon>Pleosporomycetidae</taxon>
        <taxon>Pleosporales</taxon>
        <taxon>Torulaceae</taxon>
        <taxon>Dendryphion</taxon>
    </lineage>
</organism>
<evidence type="ECO:0008006" key="3">
    <source>
        <dbReference type="Google" id="ProtNLM"/>
    </source>
</evidence>
<dbReference type="OrthoDB" id="5372935at2759"/>
<dbReference type="InterPro" id="IPR038883">
    <property type="entry name" value="AN11006-like"/>
</dbReference>
<dbReference type="Proteomes" id="UP000700596">
    <property type="component" value="Unassembled WGS sequence"/>
</dbReference>
<reference evidence="1" key="1">
    <citation type="journal article" date="2021" name="Nat. Commun.">
        <title>Genetic determinants of endophytism in the Arabidopsis root mycobiome.</title>
        <authorList>
            <person name="Mesny F."/>
            <person name="Miyauchi S."/>
            <person name="Thiergart T."/>
            <person name="Pickel B."/>
            <person name="Atanasova L."/>
            <person name="Karlsson M."/>
            <person name="Huettel B."/>
            <person name="Barry K.W."/>
            <person name="Haridas S."/>
            <person name="Chen C."/>
            <person name="Bauer D."/>
            <person name="Andreopoulos W."/>
            <person name="Pangilinan J."/>
            <person name="LaButti K."/>
            <person name="Riley R."/>
            <person name="Lipzen A."/>
            <person name="Clum A."/>
            <person name="Drula E."/>
            <person name="Henrissat B."/>
            <person name="Kohler A."/>
            <person name="Grigoriev I.V."/>
            <person name="Martin F.M."/>
            <person name="Hacquard S."/>
        </authorList>
    </citation>
    <scope>NUCLEOTIDE SEQUENCE</scope>
    <source>
        <strain evidence="1">MPI-CAGE-CH-0243</strain>
    </source>
</reference>
<dbReference type="AlphaFoldDB" id="A0A9P9IHR4"/>
<accession>A0A9P9IHR4</accession>
<dbReference type="EMBL" id="JAGMWT010000010">
    <property type="protein sequence ID" value="KAH7121066.1"/>
    <property type="molecule type" value="Genomic_DNA"/>
</dbReference>
<proteinExistence type="predicted"/>
<dbReference type="PANTHER" id="PTHR42085">
    <property type="entry name" value="F-BOX DOMAIN-CONTAINING PROTEIN"/>
    <property type="match status" value="1"/>
</dbReference>
<comment type="caution">
    <text evidence="1">The sequence shown here is derived from an EMBL/GenBank/DDBJ whole genome shotgun (WGS) entry which is preliminary data.</text>
</comment>
<evidence type="ECO:0000313" key="1">
    <source>
        <dbReference type="EMBL" id="KAH7121066.1"/>
    </source>
</evidence>
<sequence>MPRVKNKNDGVDKREDEEVATLPFRFFDLPSELRLRIYEIVLLQPKTIDLDPLNYRAIAPLLRCFHVSKRIHDEAARVFYSRNTFRIFPIHGRFFHTKAPLLARLPPHYRSMITSLELRLGPGWTKPPRGWIMDERLALKDALKLRVLKIFVQCDPASDPIFEGFRIGQDFYTEFSVALVRTLASQVPSLTEIEFDAWSPVKKSSPLMHGLLNEVKSLNKRILWGPERKWDTIVEGNEINIVDFLRKLRLKSS</sequence>
<dbReference type="PANTHER" id="PTHR42085:SF2">
    <property type="entry name" value="F-BOX DOMAIN-CONTAINING PROTEIN"/>
    <property type="match status" value="1"/>
</dbReference>
<protein>
    <recommendedName>
        <fullName evidence="3">F-box domain-containing protein</fullName>
    </recommendedName>
</protein>
<keyword evidence="2" id="KW-1185">Reference proteome</keyword>